<evidence type="ECO:0000256" key="3">
    <source>
        <dbReference type="ARBA" id="ARBA00022568"/>
    </source>
</evidence>
<comment type="caution">
    <text evidence="13">The sequence shown here is derived from an EMBL/GenBank/DDBJ whole genome shotgun (WGS) entry which is preliminary data.</text>
</comment>
<evidence type="ECO:0000256" key="4">
    <source>
        <dbReference type="ARBA" id="ARBA00022692"/>
    </source>
</evidence>
<keyword evidence="14" id="KW-1185">Reference proteome</keyword>
<dbReference type="Gene3D" id="3.40.1110.10">
    <property type="entry name" value="Calcium-transporting ATPase, cytoplasmic domain N"/>
    <property type="match status" value="1"/>
</dbReference>
<evidence type="ECO:0000256" key="7">
    <source>
        <dbReference type="ARBA" id="ARBA00022840"/>
    </source>
</evidence>
<dbReference type="CDD" id="cd02089">
    <property type="entry name" value="P-type_ATPase_Ca_prok"/>
    <property type="match status" value="1"/>
</dbReference>
<evidence type="ECO:0000313" key="13">
    <source>
        <dbReference type="EMBL" id="MEQ2440243.1"/>
    </source>
</evidence>
<evidence type="ECO:0000256" key="11">
    <source>
        <dbReference type="SAM" id="Phobius"/>
    </source>
</evidence>
<comment type="subcellular location">
    <subcellularLocation>
        <location evidence="1">Membrane</location>
        <topology evidence="1">Multi-pass membrane protein</topology>
    </subcellularLocation>
</comment>
<dbReference type="SUPFAM" id="SSF81665">
    <property type="entry name" value="Calcium ATPase, transmembrane domain M"/>
    <property type="match status" value="1"/>
</dbReference>
<dbReference type="InterPro" id="IPR023298">
    <property type="entry name" value="ATPase_P-typ_TM_dom_sf"/>
</dbReference>
<evidence type="ECO:0000256" key="5">
    <source>
        <dbReference type="ARBA" id="ARBA00022741"/>
    </source>
</evidence>
<dbReference type="SUPFAM" id="SSF56784">
    <property type="entry name" value="HAD-like"/>
    <property type="match status" value="1"/>
</dbReference>
<evidence type="ECO:0000313" key="14">
    <source>
        <dbReference type="Proteomes" id="UP001489509"/>
    </source>
</evidence>
<dbReference type="Pfam" id="PF00690">
    <property type="entry name" value="Cation_ATPase_N"/>
    <property type="match status" value="1"/>
</dbReference>
<dbReference type="InterPro" id="IPR023214">
    <property type="entry name" value="HAD_sf"/>
</dbReference>
<dbReference type="NCBIfam" id="TIGR01494">
    <property type="entry name" value="ATPase_P-type"/>
    <property type="match status" value="4"/>
</dbReference>
<dbReference type="InterPro" id="IPR008250">
    <property type="entry name" value="ATPase_P-typ_transduc_dom_A_sf"/>
</dbReference>
<feature type="transmembrane region" description="Helical" evidence="11">
    <location>
        <begin position="83"/>
        <end position="102"/>
    </location>
</feature>
<dbReference type="InterPro" id="IPR006408">
    <property type="entry name" value="P-type_ATPase_IIB"/>
</dbReference>
<feature type="domain" description="Cation-transporting P-type ATPase N-terminal" evidence="12">
    <location>
        <begin position="2"/>
        <end position="76"/>
    </location>
</feature>
<evidence type="ECO:0000256" key="6">
    <source>
        <dbReference type="ARBA" id="ARBA00022837"/>
    </source>
</evidence>
<dbReference type="SFLD" id="SFLDS00003">
    <property type="entry name" value="Haloacid_Dehalogenase"/>
    <property type="match status" value="1"/>
</dbReference>
<keyword evidence="4 11" id="KW-0812">Transmembrane</keyword>
<dbReference type="PRINTS" id="PR00119">
    <property type="entry name" value="CATATPASE"/>
</dbReference>
<evidence type="ECO:0000256" key="8">
    <source>
        <dbReference type="ARBA" id="ARBA00022967"/>
    </source>
</evidence>
<dbReference type="PANTHER" id="PTHR42861">
    <property type="entry name" value="CALCIUM-TRANSPORTING ATPASE"/>
    <property type="match status" value="1"/>
</dbReference>
<feature type="transmembrane region" description="Helical" evidence="11">
    <location>
        <begin position="59"/>
        <end position="77"/>
    </location>
</feature>
<dbReference type="Proteomes" id="UP001489509">
    <property type="component" value="Unassembled WGS sequence"/>
</dbReference>
<dbReference type="InterPro" id="IPR023299">
    <property type="entry name" value="ATPase_P-typ_cyto_dom_N"/>
</dbReference>
<dbReference type="Gene3D" id="2.70.150.10">
    <property type="entry name" value="Calcium-transporting ATPase, cytoplasmic transduction domain A"/>
    <property type="match status" value="1"/>
</dbReference>
<dbReference type="SMART" id="SM00831">
    <property type="entry name" value="Cation_ATPase_N"/>
    <property type="match status" value="1"/>
</dbReference>
<feature type="transmembrane region" description="Helical" evidence="11">
    <location>
        <begin position="251"/>
        <end position="274"/>
    </location>
</feature>
<dbReference type="InterPro" id="IPR018303">
    <property type="entry name" value="ATPase_P-typ_P_site"/>
</dbReference>
<dbReference type="SFLD" id="SFLDG00002">
    <property type="entry name" value="C1.7:_P-type_atpase_like"/>
    <property type="match status" value="1"/>
</dbReference>
<dbReference type="InterPro" id="IPR001757">
    <property type="entry name" value="P_typ_ATPase"/>
</dbReference>
<dbReference type="SUPFAM" id="SSF81660">
    <property type="entry name" value="Metal cation-transporting ATPase, ATP-binding domain N"/>
    <property type="match status" value="1"/>
</dbReference>
<gene>
    <name evidence="13" type="ORF">WMO26_05315</name>
</gene>
<keyword evidence="8" id="KW-1278">Translocase</keyword>
<dbReference type="Pfam" id="PF00122">
    <property type="entry name" value="E1-E2_ATPase"/>
    <property type="match status" value="1"/>
</dbReference>
<feature type="transmembrane region" description="Helical" evidence="11">
    <location>
        <begin position="851"/>
        <end position="873"/>
    </location>
</feature>
<dbReference type="EMBL" id="JBBMFD010000006">
    <property type="protein sequence ID" value="MEQ2440243.1"/>
    <property type="molecule type" value="Genomic_DNA"/>
</dbReference>
<dbReference type="InterPro" id="IPR059000">
    <property type="entry name" value="ATPase_P-type_domA"/>
</dbReference>
<dbReference type="InterPro" id="IPR036412">
    <property type="entry name" value="HAD-like_sf"/>
</dbReference>
<feature type="transmembrane region" description="Helical" evidence="11">
    <location>
        <begin position="280"/>
        <end position="305"/>
    </location>
</feature>
<evidence type="ECO:0000259" key="12">
    <source>
        <dbReference type="SMART" id="SM00831"/>
    </source>
</evidence>
<dbReference type="EC" id="7.2.2.10" evidence="2"/>
<dbReference type="SFLD" id="SFLDF00027">
    <property type="entry name" value="p-type_atpase"/>
    <property type="match status" value="1"/>
</dbReference>
<organism evidence="13 14">
    <name type="scientific">Solibaculum intestinale</name>
    <dbReference type="NCBI Taxonomy" id="3133165"/>
    <lineage>
        <taxon>Bacteria</taxon>
        <taxon>Bacillati</taxon>
        <taxon>Bacillota</taxon>
        <taxon>Clostridia</taxon>
        <taxon>Eubacteriales</taxon>
        <taxon>Oscillospiraceae</taxon>
        <taxon>Solibaculum</taxon>
    </lineage>
</organism>
<evidence type="ECO:0000256" key="1">
    <source>
        <dbReference type="ARBA" id="ARBA00004141"/>
    </source>
</evidence>
<dbReference type="Pfam" id="PF00689">
    <property type="entry name" value="Cation_ATPase_C"/>
    <property type="match status" value="1"/>
</dbReference>
<feature type="transmembrane region" description="Helical" evidence="11">
    <location>
        <begin position="777"/>
        <end position="796"/>
    </location>
</feature>
<name>A0ABV1DYV4_9FIRM</name>
<keyword evidence="3" id="KW-0813">Transport</keyword>
<sequence length="884" mass="95397">MIWHNHCAADVAAELQSDLEKGLTAEKAAERLAIYGKNRLSDQKKRTFLQRFAAQMKDFMVIILLIAAAVSIIVTIMEGKNDWLEPIVIVAIVVLNAMLGVIQESKAEAALDALKNLAAPHAKVVRGGEISVVSAQELVPGDVIFLEAGDFIPADARLVEGQSLRCDESALTGESIPAEKDETTQFEEIAPLGDRRNMVYAGCTVSYGRGKAIVTDTGMNTEMGKIAAMLGTQLDDVTPLQKKLAKLGKTLGLLALGICVIIFLYGIITGQGILEMFMTAVALAVAAIPEGLPAIVTIVLAMGVSRMVKKNAIIRRLPAVETLGSASVICSDKTGTLTQNRMTLTKTYANGKLLDFDPKTEDPSRDFLLKLAVLCNDGRIEKQADETVRYIGDPTETALIAAGDLLDLKKGELEIDFPRMAEIPFDSDRKLMTTVNFVDGRNIAVVKGAPDILMNRCSNQAVIKDALKANETMAGEALRVLAIGYKELDEIPANPTPDELEQDLRFAGLVGMIDPPREEAMDAIATCKTAGITTVMITGDHVTTASAIAKKLGIMEGGKEAITGTQLSQLSDELLSRDIRKYAVFARVTPADKIRIVKAWQQKGEIVAMTGDGVNDAPALKAADIGCAMGVTGTDVAKGAADMVLTDDNFATIVTAVREGRGIFDNIRKSVYFLLSCNLGEVMAVFVSMLIWHTSPLLPIQLLWINLVTDSLPALALGVEPAEYDIMKRKPRPKNEGIFAGGMGIVCALQGVMFCAITVAAYLLGRTHFFSGGDDPVMGQTMGFAVLAFSQLFHAFNARSRHSLFRIGLFSNLRMLGAFAVSALVMLAALLVPPLQTLFGLTALPLHEWEWIVGLSLSPIVVVELSKFGIWVYRKCRRKKKLGE</sequence>
<keyword evidence="10 11" id="KW-0472">Membrane</keyword>
<keyword evidence="7" id="KW-0067">ATP-binding</keyword>
<dbReference type="Pfam" id="PF13246">
    <property type="entry name" value="Cation_ATPase"/>
    <property type="match status" value="1"/>
</dbReference>
<keyword evidence="5" id="KW-0547">Nucleotide-binding</keyword>
<dbReference type="Gene3D" id="3.40.50.1000">
    <property type="entry name" value="HAD superfamily/HAD-like"/>
    <property type="match status" value="1"/>
</dbReference>
<feature type="transmembrane region" description="Helical" evidence="11">
    <location>
        <begin position="816"/>
        <end position="839"/>
    </location>
</feature>
<protein>
    <recommendedName>
        <fullName evidence="2">P-type Ca(2+) transporter</fullName>
        <ecNumber evidence="2">7.2.2.10</ecNumber>
    </recommendedName>
</protein>
<dbReference type="NCBIfam" id="TIGR01517">
    <property type="entry name" value="ATPase-IIB_Ca"/>
    <property type="match status" value="1"/>
</dbReference>
<feature type="transmembrane region" description="Helical" evidence="11">
    <location>
        <begin position="671"/>
        <end position="692"/>
    </location>
</feature>
<dbReference type="PRINTS" id="PR00120">
    <property type="entry name" value="HATPASE"/>
</dbReference>
<dbReference type="InterPro" id="IPR044492">
    <property type="entry name" value="P_typ_ATPase_HD_dom"/>
</dbReference>
<dbReference type="RefSeq" id="WP_349218681.1">
    <property type="nucleotide sequence ID" value="NZ_JBBMFD010000006.1"/>
</dbReference>
<keyword evidence="9 11" id="KW-1133">Transmembrane helix</keyword>
<dbReference type="PROSITE" id="PS00154">
    <property type="entry name" value="ATPASE_E1_E2"/>
    <property type="match status" value="1"/>
</dbReference>
<keyword evidence="3" id="KW-0406">Ion transport</keyword>
<keyword evidence="6" id="KW-0106">Calcium</keyword>
<feature type="transmembrane region" description="Helical" evidence="11">
    <location>
        <begin position="698"/>
        <end position="717"/>
    </location>
</feature>
<dbReference type="InterPro" id="IPR006068">
    <property type="entry name" value="ATPase_P-typ_cation-transptr_C"/>
</dbReference>
<evidence type="ECO:0000256" key="10">
    <source>
        <dbReference type="ARBA" id="ARBA00023136"/>
    </source>
</evidence>
<dbReference type="Gene3D" id="1.20.1110.10">
    <property type="entry name" value="Calcium-transporting ATPase, transmembrane domain"/>
    <property type="match status" value="1"/>
</dbReference>
<dbReference type="SUPFAM" id="SSF81653">
    <property type="entry name" value="Calcium ATPase, transduction domain A"/>
    <property type="match status" value="1"/>
</dbReference>
<feature type="transmembrane region" description="Helical" evidence="11">
    <location>
        <begin position="738"/>
        <end position="765"/>
    </location>
</feature>
<evidence type="ECO:0000256" key="9">
    <source>
        <dbReference type="ARBA" id="ARBA00022989"/>
    </source>
</evidence>
<keyword evidence="3" id="KW-0109">Calcium transport</keyword>
<reference evidence="13 14" key="1">
    <citation type="submission" date="2024-03" db="EMBL/GenBank/DDBJ databases">
        <title>Human intestinal bacterial collection.</title>
        <authorList>
            <person name="Pauvert C."/>
            <person name="Hitch T.C.A."/>
            <person name="Clavel T."/>
        </authorList>
    </citation>
    <scope>NUCLEOTIDE SEQUENCE [LARGE SCALE GENOMIC DNA]</scope>
    <source>
        <strain evidence="13 14">CLA-JM-H44</strain>
    </source>
</reference>
<dbReference type="InterPro" id="IPR004014">
    <property type="entry name" value="ATPase_P-typ_cation-transptr_N"/>
</dbReference>
<evidence type="ECO:0000256" key="2">
    <source>
        <dbReference type="ARBA" id="ARBA00012790"/>
    </source>
</evidence>
<accession>A0ABV1DYV4</accession>
<proteinExistence type="predicted"/>